<keyword evidence="2" id="KW-1003">Cell membrane</keyword>
<keyword evidence="5 8" id="KW-0472">Membrane</keyword>
<evidence type="ECO:0000313" key="10">
    <source>
        <dbReference type="EMBL" id="GEB50958.1"/>
    </source>
</evidence>
<dbReference type="Pfam" id="PF02687">
    <property type="entry name" value="FtsX"/>
    <property type="match status" value="2"/>
</dbReference>
<comment type="caution">
    <text evidence="10">The sequence shown here is derived from an EMBL/GenBank/DDBJ whole genome shotgun (WGS) entry which is preliminary data.</text>
</comment>
<name>A0A4Y3R2N0_STRCI</name>
<feature type="compositionally biased region" description="Gly residues" evidence="7">
    <location>
        <begin position="721"/>
        <end position="746"/>
    </location>
</feature>
<feature type="compositionally biased region" description="Low complexity" evidence="7">
    <location>
        <begin position="112"/>
        <end position="124"/>
    </location>
</feature>
<dbReference type="AlphaFoldDB" id="A0A4Y3R2N0"/>
<feature type="transmembrane region" description="Helical" evidence="8">
    <location>
        <begin position="501"/>
        <end position="524"/>
    </location>
</feature>
<sequence>MTRFILSRMRAHRLLVSAALLSVVLATCLLAALTAFSTALGDAGLRRALERAPGRTVLDIRSDVTARQAGRTDDAVRRAAHDAYGGLPVTVRGTLGSAAYALPRSLHPRGTPAQDAQGAPGGQADDPDLTRFASLDRSQVRMVDGTWPRAARGSASAPRVQAAVEQRAATRLGLEPGDTFRVRSRLDGPPDVHVTVTGIWAPRSAGSPYWRLDPLRGKGIAALDYTTYGPLTVPAASFADGPGGTGPLPPAEARWQARADLSSVTAADLGRLRTTVRDSTKALGSLADAPHTTATSELPGLLDELERSLLVTRSTLLVAALQLALLTGVCLLLVARLLWSERAGEDALLRARGASARRVAALAAAEALLLALPAAVAAPLLAGPAVRLLTAYGPLARAGVEPVTGLPPGSRWAAAGAALGCALLLLLPALRRRATEDGPAHRPVRTSPRAFARGRRTAATVLRGGADLALVALAGVAYWQLRQRADGAGVLADEAGGTLGIDPVLVAAPALALLAGAVLVLRVLPAAARLGERLAARGRGLAGALAGWQLARRPLRGAGPALLLVLAVATGVFALGQGAGWDRSQDDQADFRTGADLSVSGAGTPPLAQGGLFDSVPGIAATAPVARTDYPVEGGRSVQVLATDTRQARPGLPLLREDLSPRPLPELLRPLAGPDAGTSRTAGIRLPADARELRLRLRLSDVTEHGDGASDGGDDHDGKGSDGSGSRGEGSGSGSGSGGDAAGEGGGDGEEEATLLLTVEDRYGVPYRLLLGDIPADGRAHSVHTALARSGGTPAGPLRLTRLALSWNAPTHDRERQLTVERLTTTGPHGTRTVHAPHADRWKTRLRTVDPGGTLGSGGHADPTARPARTATGDTALTFRHTTGSAPPPIPYKTEPALVTAEATAPGAAGVAATGDAPLPALATDAYLRTHDAHVGDTATAQISGEDLTVRITGSVRALPTVRSGDAGDRPGAGALMFDLAALDRVLADRDGTLLEPRTWWVATRDGATAHVARALRDQPALGAVHVRDETADALHTDPLGAGPRSALSAVAVAAAVLAATGFAVSTAAAARTRAREHAVLRALGTSRRRLTRALVAEQGLLIGLSAVLGLALGALITHLFVPLVTLTAQARPPVPTLLVDLPAGPLAALLAATLAVPLLAVATTATALRRTDPVTALRTERGE</sequence>
<keyword evidence="3 8" id="KW-0812">Transmembrane</keyword>
<keyword evidence="11" id="KW-1185">Reference proteome</keyword>
<evidence type="ECO:0000256" key="6">
    <source>
        <dbReference type="ARBA" id="ARBA00038076"/>
    </source>
</evidence>
<feature type="transmembrane region" description="Helical" evidence="8">
    <location>
        <begin position="412"/>
        <end position="430"/>
    </location>
</feature>
<dbReference type="RefSeq" id="WP_141275479.1">
    <property type="nucleotide sequence ID" value="NZ_BJMM01000017.1"/>
</dbReference>
<evidence type="ECO:0000256" key="7">
    <source>
        <dbReference type="SAM" id="MobiDB-lite"/>
    </source>
</evidence>
<dbReference type="GO" id="GO:0022857">
    <property type="term" value="F:transmembrane transporter activity"/>
    <property type="evidence" value="ECO:0007669"/>
    <property type="project" value="TreeGrafter"/>
</dbReference>
<feature type="region of interest" description="Disordered" evidence="7">
    <location>
        <begin position="701"/>
        <end position="749"/>
    </location>
</feature>
<gene>
    <name evidence="10" type="ORF">SCA03_35090</name>
</gene>
<proteinExistence type="inferred from homology"/>
<feature type="domain" description="ABC3 transporter permease C-terminal" evidence="9">
    <location>
        <begin position="1050"/>
        <end position="1168"/>
    </location>
</feature>
<comment type="similarity">
    <text evidence="6">Belongs to the ABC-4 integral membrane protein family.</text>
</comment>
<feature type="transmembrane region" description="Helical" evidence="8">
    <location>
        <begin position="1047"/>
        <end position="1071"/>
    </location>
</feature>
<dbReference type="Proteomes" id="UP000319210">
    <property type="component" value="Unassembled WGS sequence"/>
</dbReference>
<evidence type="ECO:0000256" key="4">
    <source>
        <dbReference type="ARBA" id="ARBA00022989"/>
    </source>
</evidence>
<evidence type="ECO:0000256" key="8">
    <source>
        <dbReference type="SAM" id="Phobius"/>
    </source>
</evidence>
<feature type="transmembrane region" description="Helical" evidence="8">
    <location>
        <begin position="561"/>
        <end position="581"/>
    </location>
</feature>
<dbReference type="PANTHER" id="PTHR30572">
    <property type="entry name" value="MEMBRANE COMPONENT OF TRANSPORTER-RELATED"/>
    <property type="match status" value="1"/>
</dbReference>
<feature type="transmembrane region" description="Helical" evidence="8">
    <location>
        <begin position="359"/>
        <end position="382"/>
    </location>
</feature>
<keyword evidence="4 8" id="KW-1133">Transmembrane helix</keyword>
<feature type="transmembrane region" description="Helical" evidence="8">
    <location>
        <begin position="1100"/>
        <end position="1127"/>
    </location>
</feature>
<protein>
    <recommendedName>
        <fullName evidence="9">ABC3 transporter permease C-terminal domain-containing protein</fullName>
    </recommendedName>
</protein>
<accession>A0A4Y3R2N0</accession>
<comment type="subcellular location">
    <subcellularLocation>
        <location evidence="1">Cell membrane</location>
        <topology evidence="1">Multi-pass membrane protein</topology>
    </subcellularLocation>
</comment>
<dbReference type="InterPro" id="IPR003838">
    <property type="entry name" value="ABC3_permease_C"/>
</dbReference>
<evidence type="ECO:0000256" key="2">
    <source>
        <dbReference type="ARBA" id="ARBA00022475"/>
    </source>
</evidence>
<feature type="region of interest" description="Disordered" evidence="7">
    <location>
        <begin position="104"/>
        <end position="129"/>
    </location>
</feature>
<dbReference type="EMBL" id="BJMM01000017">
    <property type="protein sequence ID" value="GEB50958.1"/>
    <property type="molecule type" value="Genomic_DNA"/>
</dbReference>
<feature type="domain" description="ABC3 transporter permease C-terminal" evidence="9">
    <location>
        <begin position="318"/>
        <end position="434"/>
    </location>
</feature>
<evidence type="ECO:0000259" key="9">
    <source>
        <dbReference type="Pfam" id="PF02687"/>
    </source>
</evidence>
<evidence type="ECO:0000256" key="5">
    <source>
        <dbReference type="ARBA" id="ARBA00023136"/>
    </source>
</evidence>
<dbReference type="GO" id="GO:0005886">
    <property type="term" value="C:plasma membrane"/>
    <property type="evidence" value="ECO:0007669"/>
    <property type="project" value="UniProtKB-SubCell"/>
</dbReference>
<evidence type="ECO:0000313" key="11">
    <source>
        <dbReference type="Proteomes" id="UP000319210"/>
    </source>
</evidence>
<feature type="compositionally biased region" description="Basic and acidic residues" evidence="7">
    <location>
        <begin position="701"/>
        <end position="720"/>
    </location>
</feature>
<feature type="transmembrane region" description="Helical" evidence="8">
    <location>
        <begin position="1147"/>
        <end position="1169"/>
    </location>
</feature>
<dbReference type="PANTHER" id="PTHR30572:SF4">
    <property type="entry name" value="ABC TRANSPORTER PERMEASE YTRF"/>
    <property type="match status" value="1"/>
</dbReference>
<feature type="region of interest" description="Disordered" evidence="7">
    <location>
        <begin position="649"/>
        <end position="685"/>
    </location>
</feature>
<dbReference type="OrthoDB" id="5101691at2"/>
<dbReference type="InterPro" id="IPR050250">
    <property type="entry name" value="Macrolide_Exporter_MacB"/>
</dbReference>
<reference evidence="10 11" key="1">
    <citation type="submission" date="2019-06" db="EMBL/GenBank/DDBJ databases">
        <title>Whole genome shotgun sequence of Streptomyces cacaoi subsp. cacaoi NBRC 12748.</title>
        <authorList>
            <person name="Hosoyama A."/>
            <person name="Uohara A."/>
            <person name="Ohji S."/>
            <person name="Ichikawa N."/>
        </authorList>
    </citation>
    <scope>NUCLEOTIDE SEQUENCE [LARGE SCALE GENOMIC DNA]</scope>
    <source>
        <strain evidence="10 11">NBRC 12748</strain>
    </source>
</reference>
<evidence type="ECO:0000256" key="1">
    <source>
        <dbReference type="ARBA" id="ARBA00004651"/>
    </source>
</evidence>
<feature type="transmembrane region" description="Helical" evidence="8">
    <location>
        <begin position="461"/>
        <end position="481"/>
    </location>
</feature>
<organism evidence="10 11">
    <name type="scientific">Streptomyces cacaoi</name>
    <dbReference type="NCBI Taxonomy" id="1898"/>
    <lineage>
        <taxon>Bacteria</taxon>
        <taxon>Bacillati</taxon>
        <taxon>Actinomycetota</taxon>
        <taxon>Actinomycetes</taxon>
        <taxon>Kitasatosporales</taxon>
        <taxon>Streptomycetaceae</taxon>
        <taxon>Streptomyces</taxon>
    </lineage>
</organism>
<feature type="transmembrane region" description="Helical" evidence="8">
    <location>
        <begin position="316"/>
        <end position="339"/>
    </location>
</feature>
<evidence type="ECO:0000256" key="3">
    <source>
        <dbReference type="ARBA" id="ARBA00022692"/>
    </source>
</evidence>